<reference evidence="2 3" key="1">
    <citation type="submission" date="2020-04" db="EMBL/GenBank/DDBJ databases">
        <authorList>
            <person name="Alioto T."/>
            <person name="Alioto T."/>
            <person name="Gomez Garrido J."/>
        </authorList>
    </citation>
    <scope>NUCLEOTIDE SEQUENCE [LARGE SCALE GENOMIC DNA]</scope>
</reference>
<evidence type="ECO:0000313" key="2">
    <source>
        <dbReference type="EMBL" id="CAB3374654.1"/>
    </source>
</evidence>
<organism evidence="2 3">
    <name type="scientific">Cloeon dipterum</name>
    <dbReference type="NCBI Taxonomy" id="197152"/>
    <lineage>
        <taxon>Eukaryota</taxon>
        <taxon>Metazoa</taxon>
        <taxon>Ecdysozoa</taxon>
        <taxon>Arthropoda</taxon>
        <taxon>Hexapoda</taxon>
        <taxon>Insecta</taxon>
        <taxon>Pterygota</taxon>
        <taxon>Palaeoptera</taxon>
        <taxon>Ephemeroptera</taxon>
        <taxon>Pisciforma</taxon>
        <taxon>Baetidae</taxon>
        <taxon>Cloeon</taxon>
    </lineage>
</organism>
<evidence type="ECO:0000256" key="1">
    <source>
        <dbReference type="SAM" id="MobiDB-lite"/>
    </source>
</evidence>
<dbReference type="AlphaFoldDB" id="A0A8S1D2K8"/>
<evidence type="ECO:0000313" key="3">
    <source>
        <dbReference type="Proteomes" id="UP000494165"/>
    </source>
</evidence>
<dbReference type="Proteomes" id="UP000494165">
    <property type="component" value="Unassembled WGS sequence"/>
</dbReference>
<feature type="region of interest" description="Disordered" evidence="1">
    <location>
        <begin position="84"/>
        <end position="162"/>
    </location>
</feature>
<protein>
    <submittedName>
        <fullName evidence="2">Uncharacterized protein</fullName>
    </submittedName>
</protein>
<gene>
    <name evidence="2" type="ORF">CLODIP_2_CD02401</name>
</gene>
<feature type="compositionally biased region" description="Basic and acidic residues" evidence="1">
    <location>
        <begin position="108"/>
        <end position="130"/>
    </location>
</feature>
<accession>A0A8S1D2K8</accession>
<keyword evidence="3" id="KW-1185">Reference proteome</keyword>
<proteinExistence type="predicted"/>
<comment type="caution">
    <text evidence="2">The sequence shown here is derived from an EMBL/GenBank/DDBJ whole genome shotgun (WGS) entry which is preliminary data.</text>
</comment>
<name>A0A8S1D2K8_9INSE</name>
<sequence>MCGERLDEDCKTLDIFKTGPKNSNLTYATLLRDHLNLQPAEDDRKPRIIGEKCAIILVEWTAFKKKILETNNYLLKTFKVQNTQQRMEVAESANDSSEEEEEQSGIKSSEKVERERVRRKRPATDWKEPTSSRMTLRSHKICNLKDEAGPSGMCDRNKRSKK</sequence>
<dbReference type="EMBL" id="CADEPI010000102">
    <property type="protein sequence ID" value="CAB3374654.1"/>
    <property type="molecule type" value="Genomic_DNA"/>
</dbReference>